<reference evidence="4 5" key="1">
    <citation type="submission" date="2019-04" db="EMBL/GenBank/DDBJ databases">
        <title>Genome sequencing of Clostridium botulinum Groups I-IV and Clostridium butyricum.</title>
        <authorList>
            <person name="Brunt J."/>
            <person name="Van Vliet A.H.M."/>
            <person name="Stringer S.C."/>
            <person name="Carter A.T."/>
            <person name="Peck M.W."/>
        </authorList>
    </citation>
    <scope>NUCLEOTIDE SEQUENCE [LARGE SCALE GENOMIC DNA]</scope>
    <source>
        <strain evidence="4 5">IFR 18/094</strain>
    </source>
</reference>
<name>A0A6M0R883_9CLOT</name>
<comment type="caution">
    <text evidence="4">The sequence shown here is derived from an EMBL/GenBank/DDBJ whole genome shotgun (WGS) entry which is preliminary data.</text>
</comment>
<proteinExistence type="predicted"/>
<sequence>MEGFNMKDRKTDEIIESSNDIEDNDPEDIDNSDNLAIGICLGMCIGGSLGYVLFKNFSIGMCIGLSIGIAIGTTVDSSKKKN</sequence>
<organism evidence="4 5">
    <name type="scientific">Clostridium niameyense</name>
    <dbReference type="NCBI Taxonomy" id="1622073"/>
    <lineage>
        <taxon>Bacteria</taxon>
        <taxon>Bacillati</taxon>
        <taxon>Bacillota</taxon>
        <taxon>Clostridia</taxon>
        <taxon>Eubacteriales</taxon>
        <taxon>Clostridiaceae</taxon>
        <taxon>Clostridium</taxon>
    </lineage>
</organism>
<feature type="region of interest" description="Disordered" evidence="1">
    <location>
        <begin position="1"/>
        <end position="29"/>
    </location>
</feature>
<accession>A0A6M0R883</accession>
<keyword evidence="2" id="KW-1133">Transmembrane helix</keyword>
<feature type="transmembrane region" description="Helical" evidence="2">
    <location>
        <begin position="35"/>
        <end position="54"/>
    </location>
</feature>
<dbReference type="EMBL" id="SXDP01000002">
    <property type="protein sequence ID" value="NEZ46442.1"/>
    <property type="molecule type" value="Genomic_DNA"/>
</dbReference>
<feature type="domain" description="Glycine zipper-like" evidence="3">
    <location>
        <begin position="31"/>
        <end position="77"/>
    </location>
</feature>
<dbReference type="InterPro" id="IPR058598">
    <property type="entry name" value="Gly_zipper-like_dom"/>
</dbReference>
<protein>
    <recommendedName>
        <fullName evidence="3">Glycine zipper-like domain-containing protein</fullName>
    </recommendedName>
</protein>
<evidence type="ECO:0000259" key="3">
    <source>
        <dbReference type="Pfam" id="PF26273"/>
    </source>
</evidence>
<evidence type="ECO:0000313" key="5">
    <source>
        <dbReference type="Proteomes" id="UP000473885"/>
    </source>
</evidence>
<keyword evidence="2" id="KW-0472">Membrane</keyword>
<dbReference type="AlphaFoldDB" id="A0A6M0R883"/>
<feature type="compositionally biased region" description="Acidic residues" evidence="1">
    <location>
        <begin position="19"/>
        <end position="29"/>
    </location>
</feature>
<evidence type="ECO:0000256" key="2">
    <source>
        <dbReference type="SAM" id="Phobius"/>
    </source>
</evidence>
<keyword evidence="2" id="KW-0812">Transmembrane</keyword>
<gene>
    <name evidence="4" type="ORF">FDF74_04335</name>
</gene>
<evidence type="ECO:0000256" key="1">
    <source>
        <dbReference type="SAM" id="MobiDB-lite"/>
    </source>
</evidence>
<dbReference type="Pfam" id="PF26273">
    <property type="entry name" value="Gly_zipper"/>
    <property type="match status" value="1"/>
</dbReference>
<feature type="compositionally biased region" description="Basic and acidic residues" evidence="1">
    <location>
        <begin position="1"/>
        <end position="13"/>
    </location>
</feature>
<dbReference type="RefSeq" id="WP_163248448.1">
    <property type="nucleotide sequence ID" value="NZ_SXDP01000002.1"/>
</dbReference>
<keyword evidence="5" id="KW-1185">Reference proteome</keyword>
<evidence type="ECO:0000313" key="4">
    <source>
        <dbReference type="EMBL" id="NEZ46442.1"/>
    </source>
</evidence>
<dbReference type="Proteomes" id="UP000473885">
    <property type="component" value="Unassembled WGS sequence"/>
</dbReference>